<name>A0A2P2NCG1_RHIMU</name>
<protein>
    <submittedName>
        <fullName evidence="1">Uncharacterized protein</fullName>
    </submittedName>
</protein>
<evidence type="ECO:0000313" key="1">
    <source>
        <dbReference type="EMBL" id="MBX40166.1"/>
    </source>
</evidence>
<reference evidence="1" key="1">
    <citation type="submission" date="2018-02" db="EMBL/GenBank/DDBJ databases">
        <title>Rhizophora mucronata_Transcriptome.</title>
        <authorList>
            <person name="Meera S.P."/>
            <person name="Sreeshan A."/>
            <person name="Augustine A."/>
        </authorList>
    </citation>
    <scope>NUCLEOTIDE SEQUENCE</scope>
    <source>
        <tissue evidence="1">Leaf</tissue>
    </source>
</reference>
<dbReference type="AlphaFoldDB" id="A0A2P2NCG1"/>
<accession>A0A2P2NCG1</accession>
<dbReference type="EMBL" id="GGEC01059682">
    <property type="protein sequence ID" value="MBX40166.1"/>
    <property type="molecule type" value="Transcribed_RNA"/>
</dbReference>
<proteinExistence type="predicted"/>
<sequence length="48" mass="5692">MKKHNPINLCHKDSSLAPIVQVLETKVPIIQNLNKNHKNRHKNYRCFQ</sequence>
<organism evidence="1">
    <name type="scientific">Rhizophora mucronata</name>
    <name type="common">Asiatic mangrove</name>
    <dbReference type="NCBI Taxonomy" id="61149"/>
    <lineage>
        <taxon>Eukaryota</taxon>
        <taxon>Viridiplantae</taxon>
        <taxon>Streptophyta</taxon>
        <taxon>Embryophyta</taxon>
        <taxon>Tracheophyta</taxon>
        <taxon>Spermatophyta</taxon>
        <taxon>Magnoliopsida</taxon>
        <taxon>eudicotyledons</taxon>
        <taxon>Gunneridae</taxon>
        <taxon>Pentapetalae</taxon>
        <taxon>rosids</taxon>
        <taxon>fabids</taxon>
        <taxon>Malpighiales</taxon>
        <taxon>Rhizophoraceae</taxon>
        <taxon>Rhizophora</taxon>
    </lineage>
</organism>